<comment type="cofactor">
    <cofactor evidence="1">
        <name>Co(2+)</name>
        <dbReference type="ChEBI" id="CHEBI:48828"/>
    </cofactor>
</comment>
<feature type="domain" description="Chitin-binding type-1" evidence="10">
    <location>
        <begin position="44"/>
        <end position="88"/>
    </location>
</feature>
<gene>
    <name evidence="11" type="ORF">B0T11DRAFT_288187</name>
</gene>
<keyword evidence="8" id="KW-1015">Disulfide bond</keyword>
<dbReference type="AlphaFoldDB" id="A0A8K0TEW9"/>
<comment type="caution">
    <text evidence="11">The sequence shown here is derived from an EMBL/GenBank/DDBJ whole genome shotgun (WGS) entry which is preliminary data.</text>
</comment>
<protein>
    <recommendedName>
        <fullName evidence="10">Chitin-binding type-1 domain-containing protein</fullName>
    </recommendedName>
</protein>
<dbReference type="Gene3D" id="3.30.60.10">
    <property type="entry name" value="Endochitinase-like"/>
    <property type="match status" value="1"/>
</dbReference>
<reference evidence="11" key="1">
    <citation type="journal article" date="2021" name="Nat. Commun.">
        <title>Genetic determinants of endophytism in the Arabidopsis root mycobiome.</title>
        <authorList>
            <person name="Mesny F."/>
            <person name="Miyauchi S."/>
            <person name="Thiergart T."/>
            <person name="Pickel B."/>
            <person name="Atanasova L."/>
            <person name="Karlsson M."/>
            <person name="Huettel B."/>
            <person name="Barry K.W."/>
            <person name="Haridas S."/>
            <person name="Chen C."/>
            <person name="Bauer D."/>
            <person name="Andreopoulos W."/>
            <person name="Pangilinan J."/>
            <person name="LaButti K."/>
            <person name="Riley R."/>
            <person name="Lipzen A."/>
            <person name="Clum A."/>
            <person name="Drula E."/>
            <person name="Henrissat B."/>
            <person name="Kohler A."/>
            <person name="Grigoriev I.V."/>
            <person name="Martin F.M."/>
            <person name="Hacquard S."/>
        </authorList>
    </citation>
    <scope>NUCLEOTIDE SEQUENCE</scope>
    <source>
        <strain evidence="11">MPI-CAGE-AT-0016</strain>
    </source>
</reference>
<evidence type="ECO:0000256" key="4">
    <source>
        <dbReference type="ARBA" id="ARBA00022729"/>
    </source>
</evidence>
<keyword evidence="7" id="KW-0170">Cobalt</keyword>
<dbReference type="SUPFAM" id="SSF57016">
    <property type="entry name" value="Plant lectins/antimicrobial peptides"/>
    <property type="match status" value="1"/>
</dbReference>
<evidence type="ECO:0000259" key="10">
    <source>
        <dbReference type="PROSITE" id="PS50941"/>
    </source>
</evidence>
<name>A0A8K0TEW9_9PEZI</name>
<dbReference type="GO" id="GO:0008061">
    <property type="term" value="F:chitin binding"/>
    <property type="evidence" value="ECO:0007669"/>
    <property type="project" value="UniProtKB-UniRule"/>
</dbReference>
<feature type="compositionally biased region" description="Low complexity" evidence="9">
    <location>
        <begin position="170"/>
        <end position="190"/>
    </location>
</feature>
<sequence length="253" mass="24939">MACGAGCRPEYGTCPEKVLLQSRAVGDDLVGARRRSGELAVSQDGSCGVSSTCLGSKAGECCSRDGWCGSSESYCGAGCREGFGKCGGLELRQVVEEEDEACDAPSSTESSVSSSAAAAASTSSSVAAAASTSTSVAAAASTTPSSTAASTPAPQLSTIRTTSTAAAAVSTTVRTSTVSTTSARPASVTPTPTPTPTPAPLQVSKDGKCGKASNQTCKGSSIFVGPCCSKSGQCGLLGCLKLLGCQPAYGYCM</sequence>
<dbReference type="InterPro" id="IPR001002">
    <property type="entry name" value="Chitin-bd_1"/>
</dbReference>
<evidence type="ECO:0000256" key="7">
    <source>
        <dbReference type="ARBA" id="ARBA00023285"/>
    </source>
</evidence>
<dbReference type="EMBL" id="JAGPXD010000005">
    <property type="protein sequence ID" value="KAH7354181.1"/>
    <property type="molecule type" value="Genomic_DNA"/>
</dbReference>
<feature type="region of interest" description="Disordered" evidence="9">
    <location>
        <begin position="170"/>
        <end position="206"/>
    </location>
</feature>
<dbReference type="Proteomes" id="UP000813385">
    <property type="component" value="Unassembled WGS sequence"/>
</dbReference>
<evidence type="ECO:0000313" key="11">
    <source>
        <dbReference type="EMBL" id="KAH7354181.1"/>
    </source>
</evidence>
<dbReference type="PANTHER" id="PTHR46471:SF2">
    <property type="entry name" value="CHITIN DEACETYLASE-RELATED"/>
    <property type="match status" value="1"/>
</dbReference>
<evidence type="ECO:0000256" key="1">
    <source>
        <dbReference type="ARBA" id="ARBA00001941"/>
    </source>
</evidence>
<keyword evidence="6" id="KW-0119">Carbohydrate metabolism</keyword>
<evidence type="ECO:0000256" key="2">
    <source>
        <dbReference type="ARBA" id="ARBA00022669"/>
    </source>
</evidence>
<evidence type="ECO:0000256" key="8">
    <source>
        <dbReference type="PROSITE-ProRule" id="PRU00261"/>
    </source>
</evidence>
<evidence type="ECO:0000256" key="6">
    <source>
        <dbReference type="ARBA" id="ARBA00023277"/>
    </source>
</evidence>
<evidence type="ECO:0000256" key="3">
    <source>
        <dbReference type="ARBA" id="ARBA00022723"/>
    </source>
</evidence>
<dbReference type="GO" id="GO:0016787">
    <property type="term" value="F:hydrolase activity"/>
    <property type="evidence" value="ECO:0007669"/>
    <property type="project" value="UniProtKB-KW"/>
</dbReference>
<feature type="disulfide bond" evidence="8">
    <location>
        <begin position="47"/>
        <end position="62"/>
    </location>
</feature>
<proteinExistence type="predicted"/>
<keyword evidence="4" id="KW-0732">Signal</keyword>
<dbReference type="OrthoDB" id="1193027at2759"/>
<feature type="disulfide bond" evidence="8">
    <location>
        <begin position="61"/>
        <end position="75"/>
    </location>
</feature>
<dbReference type="CDD" id="cd11618">
    <property type="entry name" value="ChtBD1_1"/>
    <property type="match status" value="1"/>
</dbReference>
<dbReference type="PANTHER" id="PTHR46471">
    <property type="entry name" value="CHITIN DEACETYLASE"/>
    <property type="match status" value="1"/>
</dbReference>
<keyword evidence="2 8" id="KW-0147">Chitin-binding</keyword>
<keyword evidence="12" id="KW-1185">Reference proteome</keyword>
<dbReference type="InterPro" id="IPR036861">
    <property type="entry name" value="Endochitinase-like_sf"/>
</dbReference>
<evidence type="ECO:0000256" key="5">
    <source>
        <dbReference type="ARBA" id="ARBA00022801"/>
    </source>
</evidence>
<dbReference type="GO" id="GO:0046872">
    <property type="term" value="F:metal ion binding"/>
    <property type="evidence" value="ECO:0007669"/>
    <property type="project" value="UniProtKB-KW"/>
</dbReference>
<evidence type="ECO:0000256" key="9">
    <source>
        <dbReference type="SAM" id="MobiDB-lite"/>
    </source>
</evidence>
<accession>A0A8K0TEW9</accession>
<evidence type="ECO:0000313" key="12">
    <source>
        <dbReference type="Proteomes" id="UP000813385"/>
    </source>
</evidence>
<keyword evidence="3" id="KW-0479">Metal-binding</keyword>
<organism evidence="11 12">
    <name type="scientific">Plectosphaerella cucumerina</name>
    <dbReference type="NCBI Taxonomy" id="40658"/>
    <lineage>
        <taxon>Eukaryota</taxon>
        <taxon>Fungi</taxon>
        <taxon>Dikarya</taxon>
        <taxon>Ascomycota</taxon>
        <taxon>Pezizomycotina</taxon>
        <taxon>Sordariomycetes</taxon>
        <taxon>Hypocreomycetidae</taxon>
        <taxon>Glomerellales</taxon>
        <taxon>Plectosphaerellaceae</taxon>
        <taxon>Plectosphaerella</taxon>
    </lineage>
</organism>
<dbReference type="PROSITE" id="PS50941">
    <property type="entry name" value="CHIT_BIND_I_2"/>
    <property type="match status" value="1"/>
</dbReference>
<comment type="caution">
    <text evidence="8">Lacks conserved residue(s) required for the propagation of feature annotation.</text>
</comment>
<keyword evidence="5" id="KW-0378">Hydrolase</keyword>